<keyword evidence="1 2" id="KW-0732">Signal</keyword>
<organism evidence="4 5">
    <name type="scientific">Shewanella violacea (strain JCM 10179 / CIP 106290 / LMG 19151 / DSS12)</name>
    <dbReference type="NCBI Taxonomy" id="637905"/>
    <lineage>
        <taxon>Bacteria</taxon>
        <taxon>Pseudomonadati</taxon>
        <taxon>Pseudomonadota</taxon>
        <taxon>Gammaproteobacteria</taxon>
        <taxon>Alteromonadales</taxon>
        <taxon>Shewanellaceae</taxon>
        <taxon>Shewanella</taxon>
    </lineage>
</organism>
<sequence>MKTKLLVLTAVIVTAMSAPTMAADWFIGGGVGAQQNNYKSSSTKSSDTLKVAPITTNTSEKENNEFYEVRGGAYLNDNNRIYSTYSYNSDDFTKQQSLLLSYDYLIGLGVNNKLNWFIGATAGVNHVSPDTQDLSSKNSFIWGGQTGFMYKISDKLSTELGYRYLTQNTDFTSKFSDEKYTTTFTDSLDNSQQVYLAVDYRF</sequence>
<evidence type="ECO:0000313" key="5">
    <source>
        <dbReference type="Proteomes" id="UP000002350"/>
    </source>
</evidence>
<dbReference type="HOGENOM" id="CLU_1501363_0_0_6"/>
<dbReference type="Pfam" id="PF13505">
    <property type="entry name" value="OMP_b-brl"/>
    <property type="match status" value="1"/>
</dbReference>
<dbReference type="Gene3D" id="2.40.160.20">
    <property type="match status" value="1"/>
</dbReference>
<dbReference type="EMBL" id="AP011177">
    <property type="protein sequence ID" value="BAJ03929.1"/>
    <property type="molecule type" value="Genomic_DNA"/>
</dbReference>
<dbReference type="AlphaFoldDB" id="D4ZD34"/>
<keyword evidence="5" id="KW-1185">Reference proteome</keyword>
<dbReference type="Proteomes" id="UP000002350">
    <property type="component" value="Chromosome"/>
</dbReference>
<dbReference type="KEGG" id="svo:SVI_3958"/>
<proteinExistence type="predicted"/>
<accession>D4ZD34</accession>
<name>D4ZD34_SHEVD</name>
<dbReference type="SUPFAM" id="SSF56925">
    <property type="entry name" value="OMPA-like"/>
    <property type="match status" value="1"/>
</dbReference>
<dbReference type="InterPro" id="IPR027385">
    <property type="entry name" value="Beta-barrel_OMP"/>
</dbReference>
<feature type="chain" id="PRO_5003067703" description="Outer membrane protein beta-barrel domain-containing protein" evidence="2">
    <location>
        <begin position="23"/>
        <end position="202"/>
    </location>
</feature>
<dbReference type="OrthoDB" id="6384953at2"/>
<evidence type="ECO:0000313" key="4">
    <source>
        <dbReference type="EMBL" id="BAJ03929.1"/>
    </source>
</evidence>
<dbReference type="STRING" id="637905.SVI_3958"/>
<dbReference type="InterPro" id="IPR011250">
    <property type="entry name" value="OMP/PagP_B-barrel"/>
</dbReference>
<evidence type="ECO:0000256" key="1">
    <source>
        <dbReference type="ARBA" id="ARBA00022729"/>
    </source>
</evidence>
<protein>
    <recommendedName>
        <fullName evidence="3">Outer membrane protein beta-barrel domain-containing protein</fullName>
    </recommendedName>
</protein>
<evidence type="ECO:0000259" key="3">
    <source>
        <dbReference type="Pfam" id="PF13505"/>
    </source>
</evidence>
<feature type="signal peptide" evidence="2">
    <location>
        <begin position="1"/>
        <end position="22"/>
    </location>
</feature>
<evidence type="ECO:0000256" key="2">
    <source>
        <dbReference type="SAM" id="SignalP"/>
    </source>
</evidence>
<dbReference type="RefSeq" id="WP_013053220.1">
    <property type="nucleotide sequence ID" value="NC_014012.1"/>
</dbReference>
<reference evidence="5" key="1">
    <citation type="journal article" date="2010" name="Mol. Biosyst.">
        <title>Complete genome sequence and comparative analysis of Shewanella violacea, a psychrophilic and piezophilic bacterium from deep sea floor sediments.</title>
        <authorList>
            <person name="Aono E."/>
            <person name="Baba T."/>
            <person name="Ara T."/>
            <person name="Nishi T."/>
            <person name="Nakamichi T."/>
            <person name="Inamoto E."/>
            <person name="Toyonaga H."/>
            <person name="Hasegawa M."/>
            <person name="Takai Y."/>
            <person name="Okumura Y."/>
            <person name="Baba M."/>
            <person name="Tomita M."/>
            <person name="Kato C."/>
            <person name="Oshima T."/>
            <person name="Nakasone K."/>
            <person name="Mori H."/>
        </authorList>
    </citation>
    <scope>NUCLEOTIDE SEQUENCE [LARGE SCALE GENOMIC DNA]</scope>
    <source>
        <strain evidence="5">JCM 10179 / CIP 106290 / LMG 19151 / DSS12</strain>
    </source>
</reference>
<feature type="domain" description="Outer membrane protein beta-barrel" evidence="3">
    <location>
        <begin position="9"/>
        <end position="202"/>
    </location>
</feature>
<dbReference type="eggNOG" id="COG3637">
    <property type="taxonomic scope" value="Bacteria"/>
</dbReference>
<gene>
    <name evidence="4" type="ordered locus">SVI_3958</name>
</gene>